<dbReference type="GO" id="GO:0005829">
    <property type="term" value="C:cytosol"/>
    <property type="evidence" value="ECO:0007669"/>
    <property type="project" value="TreeGrafter"/>
</dbReference>
<name>A0A6U1NIU1_9STRA</name>
<evidence type="ECO:0000256" key="1">
    <source>
        <dbReference type="ARBA" id="ARBA00003935"/>
    </source>
</evidence>
<dbReference type="InterPro" id="IPR004368">
    <property type="entry name" value="TIF_IF1"/>
</dbReference>
<gene>
    <name evidence="11" type="ORF">FJAP1339_LOCUS6119</name>
    <name evidence="12" type="ORF">FJAP1339_LOCUS6120</name>
</gene>
<evidence type="ECO:0000259" key="10">
    <source>
        <dbReference type="PROSITE" id="PS50832"/>
    </source>
</evidence>
<evidence type="ECO:0000256" key="3">
    <source>
        <dbReference type="ARBA" id="ARBA00011599"/>
    </source>
</evidence>
<comment type="subunit">
    <text evidence="3">Component of the 30S ribosomal translation pre-initiation complex which assembles on the 30S ribosome in the order IF-2 and IF-3, IF-1 and N-formylmethionyl-tRNA(fMet); mRNA recruitment can occur at any time during PIC assembly.</text>
</comment>
<proteinExistence type="inferred from homology"/>
<dbReference type="Pfam" id="PF01176">
    <property type="entry name" value="eIF-1a"/>
    <property type="match status" value="1"/>
</dbReference>
<evidence type="ECO:0000256" key="8">
    <source>
        <dbReference type="SAM" id="MobiDB-lite"/>
    </source>
</evidence>
<dbReference type="PROSITE" id="PS50832">
    <property type="entry name" value="S1_IF1_TYPE"/>
    <property type="match status" value="1"/>
</dbReference>
<protein>
    <recommendedName>
        <fullName evidence="6">Translation initiation factor IF-1, chloroplastic</fullName>
    </recommendedName>
</protein>
<dbReference type="AlphaFoldDB" id="A0A6U1NIU1"/>
<dbReference type="PANTHER" id="PTHR33370">
    <property type="entry name" value="TRANSLATION INITIATION FACTOR IF-1, CHLOROPLASTIC"/>
    <property type="match status" value="1"/>
</dbReference>
<dbReference type="CDD" id="cd04451">
    <property type="entry name" value="S1_IF1"/>
    <property type="match status" value="1"/>
</dbReference>
<evidence type="ECO:0000256" key="5">
    <source>
        <dbReference type="ARBA" id="ARBA00022917"/>
    </source>
</evidence>
<feature type="transmembrane region" description="Helical" evidence="9">
    <location>
        <begin position="6"/>
        <end position="25"/>
    </location>
</feature>
<dbReference type="FunFam" id="2.40.50.140:FF:000002">
    <property type="entry name" value="Translation initiation factor IF-1"/>
    <property type="match status" value="1"/>
</dbReference>
<dbReference type="InterPro" id="IPR006196">
    <property type="entry name" value="RNA-binding_domain_S1_IF1"/>
</dbReference>
<keyword evidence="5 7" id="KW-0648">Protein biosynthesis</keyword>
<evidence type="ECO:0000256" key="6">
    <source>
        <dbReference type="ARBA" id="ARBA00068272"/>
    </source>
</evidence>
<evidence type="ECO:0000313" key="12">
    <source>
        <dbReference type="EMBL" id="CAD9863839.1"/>
    </source>
</evidence>
<comment type="function">
    <text evidence="1">One of the essential components for the initiation of protein synthesis. Stabilizes the binding of IF-2 and IF-3 on the 30S subunit to which N-formylmethionyl-tRNA(fMet) subsequently binds. Helps modulate mRNA selection, yielding the 30S pre-initiation complex (PIC). Upon addition of the 50S ribosomal subunit IF-1, IF-2 and IF-3 are released leaving the mature 70S translation initiation complex.</text>
</comment>
<keyword evidence="9" id="KW-0812">Transmembrane</keyword>
<dbReference type="NCBIfam" id="TIGR00008">
    <property type="entry name" value="infA"/>
    <property type="match status" value="1"/>
</dbReference>
<sequence length="161" mass="17886">MKTSYGLHILNFLIFTVFAVNSFVLNSPGSKTAGHLYKSENAFGRVAVQQGSITGLPLQSPLMMAKRQGGKKDNKKKVQQTAAQPKPSTKEDVIEVEGVVKESLPNAMFRVELEANQNVILCTISGKIRKNFVKVLVGDSVRVELSPYDLTRGRITFRYRK</sequence>
<dbReference type="SMART" id="SM00316">
    <property type="entry name" value="S1"/>
    <property type="match status" value="1"/>
</dbReference>
<dbReference type="EMBL" id="HBHR01012553">
    <property type="protein sequence ID" value="CAD9863838.1"/>
    <property type="molecule type" value="Transcribed_RNA"/>
</dbReference>
<evidence type="ECO:0000256" key="4">
    <source>
        <dbReference type="ARBA" id="ARBA00022540"/>
    </source>
</evidence>
<dbReference type="PANTHER" id="PTHR33370:SF1">
    <property type="entry name" value="TRANSLATION INITIATION FACTOR IF-1, CHLOROPLASTIC"/>
    <property type="match status" value="1"/>
</dbReference>
<dbReference type="HAMAP" id="MF_00075">
    <property type="entry name" value="IF_1"/>
    <property type="match status" value="1"/>
</dbReference>
<dbReference type="SUPFAM" id="SSF50249">
    <property type="entry name" value="Nucleic acid-binding proteins"/>
    <property type="match status" value="1"/>
</dbReference>
<dbReference type="Gene3D" id="2.40.50.140">
    <property type="entry name" value="Nucleic acid-binding proteins"/>
    <property type="match status" value="1"/>
</dbReference>
<keyword evidence="9" id="KW-1133">Transmembrane helix</keyword>
<dbReference type="GO" id="GO:0003743">
    <property type="term" value="F:translation initiation factor activity"/>
    <property type="evidence" value="ECO:0007669"/>
    <property type="project" value="UniProtKB-UniRule"/>
</dbReference>
<dbReference type="EMBL" id="HBHR01012554">
    <property type="protein sequence ID" value="CAD9863839.1"/>
    <property type="molecule type" value="Transcribed_RNA"/>
</dbReference>
<dbReference type="InterPro" id="IPR003029">
    <property type="entry name" value="S1_domain"/>
</dbReference>
<evidence type="ECO:0000313" key="11">
    <source>
        <dbReference type="EMBL" id="CAD9863838.1"/>
    </source>
</evidence>
<keyword evidence="9" id="KW-0472">Membrane</keyword>
<feature type="domain" description="S1-like" evidence="10">
    <location>
        <begin position="84"/>
        <end position="160"/>
    </location>
</feature>
<evidence type="ECO:0000256" key="7">
    <source>
        <dbReference type="PROSITE-ProRule" id="PRU00181"/>
    </source>
</evidence>
<organism evidence="11">
    <name type="scientific">Fibrocapsa japonica</name>
    <dbReference type="NCBI Taxonomy" id="94617"/>
    <lineage>
        <taxon>Eukaryota</taxon>
        <taxon>Sar</taxon>
        <taxon>Stramenopiles</taxon>
        <taxon>Ochrophyta</taxon>
        <taxon>Raphidophyceae</taxon>
        <taxon>Chattonellales</taxon>
        <taxon>Chattonellaceae</taxon>
        <taxon>Fibrocapsa</taxon>
    </lineage>
</organism>
<dbReference type="InterPro" id="IPR012340">
    <property type="entry name" value="NA-bd_OB-fold"/>
</dbReference>
<keyword evidence="4 7" id="KW-0396">Initiation factor</keyword>
<feature type="region of interest" description="Disordered" evidence="8">
    <location>
        <begin position="64"/>
        <end position="89"/>
    </location>
</feature>
<reference evidence="11" key="1">
    <citation type="submission" date="2021-01" db="EMBL/GenBank/DDBJ databases">
        <authorList>
            <person name="Corre E."/>
            <person name="Pelletier E."/>
            <person name="Niang G."/>
            <person name="Scheremetjew M."/>
            <person name="Finn R."/>
            <person name="Kale V."/>
            <person name="Holt S."/>
            <person name="Cochrane G."/>
            <person name="Meng A."/>
            <person name="Brown T."/>
            <person name="Cohen L."/>
        </authorList>
    </citation>
    <scope>NUCLEOTIDE SEQUENCE</scope>
    <source>
        <strain evidence="11">CCMP1661</strain>
    </source>
</reference>
<dbReference type="GO" id="GO:0003723">
    <property type="term" value="F:RNA binding"/>
    <property type="evidence" value="ECO:0007669"/>
    <property type="project" value="InterPro"/>
</dbReference>
<dbReference type="GO" id="GO:0043022">
    <property type="term" value="F:ribosome binding"/>
    <property type="evidence" value="ECO:0007669"/>
    <property type="project" value="TreeGrafter"/>
</dbReference>
<comment type="similarity">
    <text evidence="2">Belongs to the IF-1 family.</text>
</comment>
<evidence type="ECO:0000256" key="2">
    <source>
        <dbReference type="ARBA" id="ARBA00010939"/>
    </source>
</evidence>
<evidence type="ECO:0000256" key="9">
    <source>
        <dbReference type="SAM" id="Phobius"/>
    </source>
</evidence>
<accession>A0A6U1NIU1</accession>